<dbReference type="EMBL" id="CP029494">
    <property type="protein sequence ID" value="AWN24444.1"/>
    <property type="molecule type" value="Genomic_DNA"/>
</dbReference>
<dbReference type="RefSeq" id="WP_109828168.1">
    <property type="nucleotide sequence ID" value="NZ_CP029494.1"/>
</dbReference>
<name>A0A2Z3JVD5_9DEIO</name>
<feature type="domain" description="Beta-lactamase-related" evidence="1">
    <location>
        <begin position="37"/>
        <end position="307"/>
    </location>
</feature>
<dbReference type="InterPro" id="IPR050789">
    <property type="entry name" value="Diverse_Enzym_Activities"/>
</dbReference>
<dbReference type="GO" id="GO:0016787">
    <property type="term" value="F:hydrolase activity"/>
    <property type="evidence" value="ECO:0007669"/>
    <property type="project" value="UniProtKB-KW"/>
</dbReference>
<reference evidence="2 3" key="1">
    <citation type="submission" date="2018-05" db="EMBL/GenBank/DDBJ databases">
        <title>Complete Genome Sequence of Deinococcus sp. strain 17bor-2.</title>
        <authorList>
            <person name="Srinivasan S."/>
        </authorList>
    </citation>
    <scope>NUCLEOTIDE SEQUENCE [LARGE SCALE GENOMIC DNA]</scope>
    <source>
        <strain evidence="2 3">17bor-2</strain>
    </source>
</reference>
<dbReference type="OrthoDB" id="9773047at2"/>
<dbReference type="KEGG" id="dez:DKM44_03285"/>
<evidence type="ECO:0000313" key="2">
    <source>
        <dbReference type="EMBL" id="AWN24444.1"/>
    </source>
</evidence>
<dbReference type="SUPFAM" id="SSF56601">
    <property type="entry name" value="beta-lactamase/transpeptidase-like"/>
    <property type="match status" value="1"/>
</dbReference>
<dbReference type="Proteomes" id="UP000245368">
    <property type="component" value="Chromosome"/>
</dbReference>
<accession>A0A2Z3JVD5</accession>
<dbReference type="InterPro" id="IPR012338">
    <property type="entry name" value="Beta-lactam/transpept-like"/>
</dbReference>
<organism evidence="2 3">
    <name type="scientific">Deinococcus irradiatisoli</name>
    <dbReference type="NCBI Taxonomy" id="2202254"/>
    <lineage>
        <taxon>Bacteria</taxon>
        <taxon>Thermotogati</taxon>
        <taxon>Deinococcota</taxon>
        <taxon>Deinococci</taxon>
        <taxon>Deinococcales</taxon>
        <taxon>Deinococcaceae</taxon>
        <taxon>Deinococcus</taxon>
    </lineage>
</organism>
<keyword evidence="2" id="KW-0378">Hydrolase</keyword>
<proteinExistence type="predicted"/>
<sequence>MPSPLPWPTAAPSVAGLDPAGLDRAEADLLAHFPDATSLLVARRGQLVFERYFGIGADEPQDTQSVTKSLVSLLTGMLVERGRLDVDRPVLAYLPHDPAGLGDARWPAVTVRHLLGMTSGLPSELTDPAYDDAWYFSADPLKFTLAQPLLAEPGQVFHYSNAGVHLLGAVLAEVAREPLAALMQRALLTPLGIGTHPWPTDPQGRAWGSGGLFLTPREMLAVGQLALQHGQWQGQPLVPAVWLARSTRPRRPGYLFMEGLLTYGWLWWQPGPDEPAGFYATGYGGQYIAVFPALELVVAMTGRVSGHPNHRRIIPELAAQALQ</sequence>
<evidence type="ECO:0000259" key="1">
    <source>
        <dbReference type="Pfam" id="PF00144"/>
    </source>
</evidence>
<dbReference type="PANTHER" id="PTHR43283:SF7">
    <property type="entry name" value="BETA-LACTAMASE-RELATED DOMAIN-CONTAINING PROTEIN"/>
    <property type="match status" value="1"/>
</dbReference>
<dbReference type="InterPro" id="IPR001466">
    <property type="entry name" value="Beta-lactam-related"/>
</dbReference>
<keyword evidence="3" id="KW-1185">Reference proteome</keyword>
<gene>
    <name evidence="2" type="ORF">DKM44_03285</name>
</gene>
<dbReference type="Pfam" id="PF00144">
    <property type="entry name" value="Beta-lactamase"/>
    <property type="match status" value="1"/>
</dbReference>
<dbReference type="PANTHER" id="PTHR43283">
    <property type="entry name" value="BETA-LACTAMASE-RELATED"/>
    <property type="match status" value="1"/>
</dbReference>
<evidence type="ECO:0000313" key="3">
    <source>
        <dbReference type="Proteomes" id="UP000245368"/>
    </source>
</evidence>
<dbReference type="AlphaFoldDB" id="A0A2Z3JVD5"/>
<dbReference type="Gene3D" id="3.40.710.10">
    <property type="entry name" value="DD-peptidase/beta-lactamase superfamily"/>
    <property type="match status" value="1"/>
</dbReference>
<protein>
    <submittedName>
        <fullName evidence="2">Serine hydrolase</fullName>
    </submittedName>
</protein>